<evidence type="ECO:0000256" key="2">
    <source>
        <dbReference type="ARBA" id="ARBA00004300"/>
    </source>
</evidence>
<evidence type="ECO:0000313" key="7">
    <source>
        <dbReference type="EMBL" id="GFR79305.1"/>
    </source>
</evidence>
<dbReference type="InterPro" id="IPR024332">
    <property type="entry name" value="MOZART2"/>
</dbReference>
<keyword evidence="4" id="KW-0963">Cytoplasm</keyword>
<dbReference type="Pfam" id="PF12926">
    <property type="entry name" value="MOZART2"/>
    <property type="match status" value="1"/>
</dbReference>
<dbReference type="Proteomes" id="UP000762676">
    <property type="component" value="Unassembled WGS sequence"/>
</dbReference>
<dbReference type="AlphaFoldDB" id="A0AAV4G2Q0"/>
<evidence type="ECO:0000256" key="1">
    <source>
        <dbReference type="ARBA" id="ARBA00004186"/>
    </source>
</evidence>
<dbReference type="EMBL" id="BMAT01004734">
    <property type="protein sequence ID" value="GFR79305.1"/>
    <property type="molecule type" value="Genomic_DNA"/>
</dbReference>
<evidence type="ECO:0000256" key="5">
    <source>
        <dbReference type="ARBA" id="ARBA00023212"/>
    </source>
</evidence>
<evidence type="ECO:0000256" key="4">
    <source>
        <dbReference type="ARBA" id="ARBA00022490"/>
    </source>
</evidence>
<accession>A0AAV4G2Q0</accession>
<proteinExistence type="inferred from homology"/>
<evidence type="ECO:0000256" key="3">
    <source>
        <dbReference type="ARBA" id="ARBA00007286"/>
    </source>
</evidence>
<keyword evidence="8" id="KW-1185">Reference proteome</keyword>
<gene>
    <name evidence="7" type="ORF">ElyMa_002286100</name>
</gene>
<comment type="caution">
    <text evidence="7">The sequence shown here is derived from an EMBL/GenBank/DDBJ whole genome shotgun (WGS) entry which is preliminary data.</text>
</comment>
<comment type="similarity">
    <text evidence="3">Belongs to the MOZART2 family.</text>
</comment>
<feature type="region of interest" description="Disordered" evidence="6">
    <location>
        <begin position="158"/>
        <end position="216"/>
    </location>
</feature>
<keyword evidence="5" id="KW-0206">Cytoskeleton</keyword>
<dbReference type="PANTHER" id="PTHR28578">
    <property type="entry name" value="MITOTIC-SPINDLE ORGANIZING PROTEIN 2A-RELATED"/>
    <property type="match status" value="1"/>
</dbReference>
<dbReference type="PANTHER" id="PTHR28578:SF2">
    <property type="entry name" value="MITOTIC-SPINDLE ORGANIZING PROTEIN 2"/>
    <property type="match status" value="1"/>
</dbReference>
<evidence type="ECO:0000256" key="6">
    <source>
        <dbReference type="SAM" id="MobiDB-lite"/>
    </source>
</evidence>
<name>A0AAV4G2Q0_9GAST</name>
<dbReference type="GO" id="GO:0005819">
    <property type="term" value="C:spindle"/>
    <property type="evidence" value="ECO:0007669"/>
    <property type="project" value="UniProtKB-SubCell"/>
</dbReference>
<evidence type="ECO:0000313" key="8">
    <source>
        <dbReference type="Proteomes" id="UP000762676"/>
    </source>
</evidence>
<reference evidence="7 8" key="1">
    <citation type="journal article" date="2021" name="Elife">
        <title>Chloroplast acquisition without the gene transfer in kleptoplastic sea slugs, Plakobranchus ocellatus.</title>
        <authorList>
            <person name="Maeda T."/>
            <person name="Takahashi S."/>
            <person name="Yoshida T."/>
            <person name="Shimamura S."/>
            <person name="Takaki Y."/>
            <person name="Nagai Y."/>
            <person name="Toyoda A."/>
            <person name="Suzuki Y."/>
            <person name="Arimoto A."/>
            <person name="Ishii H."/>
            <person name="Satoh N."/>
            <person name="Nishiyama T."/>
            <person name="Hasebe M."/>
            <person name="Maruyama T."/>
            <person name="Minagawa J."/>
            <person name="Obokata J."/>
            <person name="Shigenobu S."/>
        </authorList>
    </citation>
    <scope>NUCLEOTIDE SEQUENCE [LARGE SCALE GENOMIC DNA]</scope>
</reference>
<organism evidence="7 8">
    <name type="scientific">Elysia marginata</name>
    <dbReference type="NCBI Taxonomy" id="1093978"/>
    <lineage>
        <taxon>Eukaryota</taxon>
        <taxon>Metazoa</taxon>
        <taxon>Spiralia</taxon>
        <taxon>Lophotrochozoa</taxon>
        <taxon>Mollusca</taxon>
        <taxon>Gastropoda</taxon>
        <taxon>Heterobranchia</taxon>
        <taxon>Euthyneura</taxon>
        <taxon>Panpulmonata</taxon>
        <taxon>Sacoglossa</taxon>
        <taxon>Placobranchoidea</taxon>
        <taxon>Plakobranchidae</taxon>
        <taxon>Elysia</taxon>
    </lineage>
</organism>
<sequence>MGLKLNPGELQTQAHGEMTLIHLLKLTEAGLLVFTRQSSLHSLEQSSSSLPASVTMAERVRERLRAKLRSKGTRNPADMELYELAQLSGITMDPHVFEILLDLLRKNVSPDAIVEMLRSMCLPAYQQLHNQKVSHQTAPPPPTSSSVSLGAALSKSASALSSGGALRADHSLARGPPHSGGLQERSAPSSRRGNHRPQSDVPRGSQTVGSRKKYTK</sequence>
<dbReference type="GO" id="GO:0005813">
    <property type="term" value="C:centrosome"/>
    <property type="evidence" value="ECO:0007669"/>
    <property type="project" value="UniProtKB-SubCell"/>
</dbReference>
<comment type="subcellular location">
    <subcellularLocation>
        <location evidence="2">Cytoplasm</location>
        <location evidence="2">Cytoskeleton</location>
        <location evidence="2">Microtubule organizing center</location>
        <location evidence="2">Centrosome</location>
    </subcellularLocation>
    <subcellularLocation>
        <location evidence="1">Cytoplasm</location>
        <location evidence="1">Cytoskeleton</location>
        <location evidence="1">Spindle</location>
    </subcellularLocation>
</comment>
<protein>
    <submittedName>
        <fullName evidence="7">Mitotic-spindle organizing protein 2B</fullName>
    </submittedName>
</protein>